<evidence type="ECO:0000256" key="1">
    <source>
        <dbReference type="SAM" id="Phobius"/>
    </source>
</evidence>
<feature type="transmembrane region" description="Helical" evidence="1">
    <location>
        <begin position="27"/>
        <end position="46"/>
    </location>
</feature>
<protein>
    <submittedName>
        <fullName evidence="2">Glycosyltransferase family 39 protein</fullName>
    </submittedName>
</protein>
<sequence>AGILLLLTTFVLFQSFRHNFRAVFATHVLGMIVFTAFLMTQTLPLVTPSVSVKQFVNEFKQYYDGQTLVYIAKFYQPGFVYYSGMAGTELDSDKLEATVLDKTGKAYFIVQKKKYEKLSPTIQSKLRVLTVQEDKVFFVRD</sequence>
<feature type="non-terminal residue" evidence="2">
    <location>
        <position position="1"/>
    </location>
</feature>
<dbReference type="Proteomes" id="UP001165492">
    <property type="component" value="Unassembled WGS sequence"/>
</dbReference>
<reference evidence="2" key="1">
    <citation type="submission" date="2021-11" db="EMBL/GenBank/DDBJ databases">
        <title>Description of a new species Pelosinus isolated from the bottom sediments of Lake Baikal.</title>
        <authorList>
            <person name="Zakharyuk A."/>
        </authorList>
    </citation>
    <scope>NUCLEOTIDE SEQUENCE</scope>
    <source>
        <strain evidence="2">Bkl1</strain>
    </source>
</reference>
<keyword evidence="1" id="KW-1133">Transmembrane helix</keyword>
<evidence type="ECO:0000313" key="3">
    <source>
        <dbReference type="Proteomes" id="UP001165492"/>
    </source>
</evidence>
<accession>A0ABS8HZX4</accession>
<organism evidence="2 3">
    <name type="scientific">Pelosinus baikalensis</name>
    <dbReference type="NCBI Taxonomy" id="2892015"/>
    <lineage>
        <taxon>Bacteria</taxon>
        <taxon>Bacillati</taxon>
        <taxon>Bacillota</taxon>
        <taxon>Negativicutes</taxon>
        <taxon>Selenomonadales</taxon>
        <taxon>Sporomusaceae</taxon>
        <taxon>Pelosinus</taxon>
    </lineage>
</organism>
<keyword evidence="1" id="KW-0812">Transmembrane</keyword>
<gene>
    <name evidence="2" type="ORF">LMF89_22755</name>
</gene>
<comment type="caution">
    <text evidence="2">The sequence shown here is derived from an EMBL/GenBank/DDBJ whole genome shotgun (WGS) entry which is preliminary data.</text>
</comment>
<keyword evidence="1" id="KW-0472">Membrane</keyword>
<keyword evidence="3" id="KW-1185">Reference proteome</keyword>
<name>A0ABS8HZX4_9FIRM</name>
<evidence type="ECO:0000313" key="2">
    <source>
        <dbReference type="EMBL" id="MCC5468161.1"/>
    </source>
</evidence>
<proteinExistence type="predicted"/>
<dbReference type="EMBL" id="JAJHJB010000050">
    <property type="protein sequence ID" value="MCC5468161.1"/>
    <property type="molecule type" value="Genomic_DNA"/>
</dbReference>